<sequence>MDPFTLVVGFVVGAFTGAAGHYLGAKYTDKRRIKESSSNRQAQWDEVKNRFPAIIAEMMEDAKHPELQGVREFFVKSSRTSVNRDEPCFEYHTDVHEDIGPAVSYLEELGYIEDVTPGNCPMYRMKEHFIDLLRQR</sequence>
<protein>
    <submittedName>
        <fullName evidence="2">Uncharacterized protein</fullName>
    </submittedName>
</protein>
<dbReference type="RefSeq" id="WP_103685578.1">
    <property type="nucleotide sequence ID" value="NZ_PQGG01000038.1"/>
</dbReference>
<evidence type="ECO:0000313" key="2">
    <source>
        <dbReference type="EMBL" id="POP51536.1"/>
    </source>
</evidence>
<organism evidence="2 3">
    <name type="scientific">Zhongshania marina</name>
    <dbReference type="NCBI Taxonomy" id="2304603"/>
    <lineage>
        <taxon>Bacteria</taxon>
        <taxon>Pseudomonadati</taxon>
        <taxon>Pseudomonadota</taxon>
        <taxon>Gammaproteobacteria</taxon>
        <taxon>Cellvibrionales</taxon>
        <taxon>Spongiibacteraceae</taxon>
        <taxon>Zhongshania</taxon>
    </lineage>
</organism>
<proteinExistence type="predicted"/>
<keyword evidence="1" id="KW-0472">Membrane</keyword>
<evidence type="ECO:0000313" key="3">
    <source>
        <dbReference type="Proteomes" id="UP000237222"/>
    </source>
</evidence>
<keyword evidence="1" id="KW-1133">Transmembrane helix</keyword>
<dbReference type="AlphaFoldDB" id="A0A2S4HC07"/>
<feature type="transmembrane region" description="Helical" evidence="1">
    <location>
        <begin position="6"/>
        <end position="24"/>
    </location>
</feature>
<dbReference type="EMBL" id="PQGG01000038">
    <property type="protein sequence ID" value="POP51536.1"/>
    <property type="molecule type" value="Genomic_DNA"/>
</dbReference>
<evidence type="ECO:0000256" key="1">
    <source>
        <dbReference type="SAM" id="Phobius"/>
    </source>
</evidence>
<dbReference type="OrthoDB" id="8546874at2"/>
<name>A0A2S4HC07_9GAMM</name>
<dbReference type="Proteomes" id="UP000237222">
    <property type="component" value="Unassembled WGS sequence"/>
</dbReference>
<gene>
    <name evidence="2" type="ORF">C0068_16500</name>
</gene>
<accession>A0A2S4HC07</accession>
<keyword evidence="1" id="KW-0812">Transmembrane</keyword>
<comment type="caution">
    <text evidence="2">The sequence shown here is derived from an EMBL/GenBank/DDBJ whole genome shotgun (WGS) entry which is preliminary data.</text>
</comment>
<reference evidence="2" key="1">
    <citation type="submission" date="2018-01" db="EMBL/GenBank/DDBJ databases">
        <authorList>
            <person name="Yu X.-D."/>
        </authorList>
    </citation>
    <scope>NUCLEOTIDE SEQUENCE</scope>
    <source>
        <strain evidence="2">ZX-21</strain>
    </source>
</reference>